<evidence type="ECO:0008006" key="3">
    <source>
        <dbReference type="Google" id="ProtNLM"/>
    </source>
</evidence>
<proteinExistence type="predicted"/>
<dbReference type="EMBL" id="KN847479">
    <property type="protein sequence ID" value="KIX03653.1"/>
    <property type="molecule type" value="Genomic_DNA"/>
</dbReference>
<reference evidence="1 2" key="1">
    <citation type="submission" date="2015-01" db="EMBL/GenBank/DDBJ databases">
        <title>The Genome Sequence of Rhinocladiella mackenzie CBS 650.93.</title>
        <authorList>
            <consortium name="The Broad Institute Genomics Platform"/>
            <person name="Cuomo C."/>
            <person name="de Hoog S."/>
            <person name="Gorbushina A."/>
            <person name="Stielow B."/>
            <person name="Teixiera M."/>
            <person name="Abouelleil A."/>
            <person name="Chapman S.B."/>
            <person name="Priest M."/>
            <person name="Young S.K."/>
            <person name="Wortman J."/>
            <person name="Nusbaum C."/>
            <person name="Birren B."/>
        </authorList>
    </citation>
    <scope>NUCLEOTIDE SEQUENCE [LARGE SCALE GENOMIC DNA]</scope>
    <source>
        <strain evidence="1 2">CBS 650.93</strain>
    </source>
</reference>
<accession>A0A0D2GZN3</accession>
<sequence length="672" mass="75966">MDRSLATLLRSLQTSESSEDAVRLLPTTTNLLSRLSNPLNLNLLTSHILSNDLLYLRPTELVRCRQVFGVFYTAVLRFIEDKHSPAHEHTRSNLPVSEWVKAVVQGADEKSPRWRHTLALGGILLAFHSRNFEELSSDLRNKLEAALVTASNLALRQKDSEPNCELAVIFVLNHTFPIFSEFHRSQVEYDLLLPVIVDATFFSHEGLEHGYWLGLIDGDVRQSSRQTFNWSSNSSSFRKVADIKSRNLITALGALSRLMAHCIDNVQDRKLIVYTTNRIAEFSRNLAISWRQNKLSEIDSREETQYLDPETTSKTLPVLLQVLRDTMFSIVIALRSVLGRLLCDGFLASDINAPGLTTQTLHILRDTYFIAHRFGLTSSSQYVFVNFTAIDILSRYQPQSQSFLEAIRPPELGRIPPHPLDRINDLFFFNTAEHFTLVLPPQVNQDLLFNAATPYVNPQGDPRLGELYEAAHSVILAIFASPQNTEVSTKNVPFYVETLLSSFPKPLTPRQFRLAIKSIVRLAAPPSPIAVSMPAMQAIILDLLRERMDHASEDFLPPDPDIPVEASSPLSERAVLLLSVIDCLNFLPVPLLEEWLPITAELLHKIKNPGQKQQCQQRLWDTLSNGEMDVERAAACVAWWTSRGGREHVLFGEQPEEQEYTMSGARQFDNKL</sequence>
<dbReference type="PANTHER" id="PTHR39214">
    <property type="entry name" value="MICROBODY (PEROXISOME) BIOGENESIS PROTEIN PEROXIN 8 (EUROFUNG)"/>
    <property type="match status" value="1"/>
</dbReference>
<organism evidence="1 2">
    <name type="scientific">Rhinocladiella mackenziei CBS 650.93</name>
    <dbReference type="NCBI Taxonomy" id="1442369"/>
    <lineage>
        <taxon>Eukaryota</taxon>
        <taxon>Fungi</taxon>
        <taxon>Dikarya</taxon>
        <taxon>Ascomycota</taxon>
        <taxon>Pezizomycotina</taxon>
        <taxon>Eurotiomycetes</taxon>
        <taxon>Chaetothyriomycetidae</taxon>
        <taxon>Chaetothyriales</taxon>
        <taxon>Herpotrichiellaceae</taxon>
        <taxon>Rhinocladiella</taxon>
    </lineage>
</organism>
<dbReference type="OrthoDB" id="2357318at2759"/>
<protein>
    <recommendedName>
        <fullName evidence="3">Peroxisomal membrane protein Pex17</fullName>
    </recommendedName>
</protein>
<evidence type="ECO:0000313" key="1">
    <source>
        <dbReference type="EMBL" id="KIX03653.1"/>
    </source>
</evidence>
<keyword evidence="2" id="KW-1185">Reference proteome</keyword>
<dbReference type="RefSeq" id="XP_013270789.1">
    <property type="nucleotide sequence ID" value="XM_013415335.1"/>
</dbReference>
<dbReference type="InterPro" id="IPR055334">
    <property type="entry name" value="PEX8-like"/>
</dbReference>
<dbReference type="GeneID" id="25295277"/>
<evidence type="ECO:0000313" key="2">
    <source>
        <dbReference type="Proteomes" id="UP000053617"/>
    </source>
</evidence>
<dbReference type="Proteomes" id="UP000053617">
    <property type="component" value="Unassembled WGS sequence"/>
</dbReference>
<dbReference type="PANTHER" id="PTHR39214:SF1">
    <property type="entry name" value="MICROBODY (PEROXISOME) BIOGENESIS PROTEIN PEROXIN 8 (EUROFUNG)"/>
    <property type="match status" value="1"/>
</dbReference>
<dbReference type="AlphaFoldDB" id="A0A0D2GZN3"/>
<dbReference type="VEuPathDB" id="FungiDB:Z518_07206"/>
<dbReference type="Pfam" id="PF26001">
    <property type="entry name" value="Pex8"/>
    <property type="match status" value="1"/>
</dbReference>
<dbReference type="HOGENOM" id="CLU_016177_0_0_1"/>
<dbReference type="STRING" id="1442369.A0A0D2GZN3"/>
<name>A0A0D2GZN3_9EURO</name>
<gene>
    <name evidence="1" type="ORF">Z518_07206</name>
</gene>